<dbReference type="SUPFAM" id="SSF49854">
    <property type="entry name" value="Spermadhesin, CUB domain"/>
    <property type="match status" value="1"/>
</dbReference>
<reference evidence="17" key="1">
    <citation type="submission" date="2017-02" db="UniProtKB">
        <authorList>
            <consortium name="WormBaseParasite"/>
        </authorList>
    </citation>
    <scope>IDENTIFICATION</scope>
</reference>
<feature type="active site" evidence="13">
    <location>
        <position position="184"/>
    </location>
</feature>
<dbReference type="InterPro" id="IPR034035">
    <property type="entry name" value="Astacin-like_dom"/>
</dbReference>
<dbReference type="GO" id="GO:0004222">
    <property type="term" value="F:metalloendopeptidase activity"/>
    <property type="evidence" value="ECO:0007669"/>
    <property type="project" value="UniProtKB-UniRule"/>
</dbReference>
<keyword evidence="4 13" id="KW-0645">Protease</keyword>
<dbReference type="PRINTS" id="PR00480">
    <property type="entry name" value="ASTACIN"/>
</dbReference>
<dbReference type="SMART" id="SM00235">
    <property type="entry name" value="ZnMc"/>
    <property type="match status" value="1"/>
</dbReference>
<dbReference type="GO" id="GO:0018996">
    <property type="term" value="P:molting cycle, collagen and cuticulin-based cuticle"/>
    <property type="evidence" value="ECO:0007669"/>
    <property type="project" value="InterPro"/>
</dbReference>
<dbReference type="Gene3D" id="2.60.120.290">
    <property type="entry name" value="Spermadhesin, CUB domain"/>
    <property type="match status" value="1"/>
</dbReference>
<dbReference type="Pfam" id="PF01400">
    <property type="entry name" value="Astacin"/>
    <property type="match status" value="1"/>
</dbReference>
<evidence type="ECO:0000256" key="4">
    <source>
        <dbReference type="ARBA" id="ARBA00022670"/>
    </source>
</evidence>
<keyword evidence="6" id="KW-0732">Signal</keyword>
<dbReference type="AlphaFoldDB" id="A0A0N5BH10"/>
<dbReference type="WBParaSite" id="SPAL_0000525800.1">
    <property type="protein sequence ID" value="SPAL_0000525800.1"/>
    <property type="gene ID" value="SPAL_0000525800"/>
</dbReference>
<comment type="cofactor">
    <cofactor evidence="13 14">
        <name>Zn(2+)</name>
        <dbReference type="ChEBI" id="CHEBI:29105"/>
    </cofactor>
    <text evidence="13 14">Binds 1 zinc ion per subunit.</text>
</comment>
<evidence type="ECO:0000256" key="2">
    <source>
        <dbReference type="ARBA" id="ARBA00022525"/>
    </source>
</evidence>
<dbReference type="Gene3D" id="3.40.390.10">
    <property type="entry name" value="Collagenase (Catalytic Domain)"/>
    <property type="match status" value="1"/>
</dbReference>
<keyword evidence="9 13" id="KW-0482">Metalloprotease</keyword>
<evidence type="ECO:0000256" key="6">
    <source>
        <dbReference type="ARBA" id="ARBA00022729"/>
    </source>
</evidence>
<keyword evidence="10 13" id="KW-1015">Disulfide bond</keyword>
<comment type="caution">
    <text evidence="13">Lacks conserved residue(s) required for the propagation of feature annotation.</text>
</comment>
<feature type="domain" description="Peptidase M12A" evidence="15">
    <location>
        <begin position="91"/>
        <end position="286"/>
    </location>
</feature>
<dbReference type="PANTHER" id="PTHR10127">
    <property type="entry name" value="DISCOIDIN, CUB, EGF, LAMININ , AND ZINC METALLOPROTEASE DOMAIN CONTAINING"/>
    <property type="match status" value="1"/>
</dbReference>
<dbReference type="InterPro" id="IPR024079">
    <property type="entry name" value="MetalloPept_cat_dom_sf"/>
</dbReference>
<evidence type="ECO:0000256" key="9">
    <source>
        <dbReference type="ARBA" id="ARBA00023049"/>
    </source>
</evidence>
<dbReference type="InterPro" id="IPR017050">
    <property type="entry name" value="Metallopeptidase_nem"/>
</dbReference>
<dbReference type="Proteomes" id="UP000046392">
    <property type="component" value="Unplaced"/>
</dbReference>
<dbReference type="InterPro" id="IPR001506">
    <property type="entry name" value="Peptidase_M12A"/>
</dbReference>
<feature type="binding site" evidence="13">
    <location>
        <position position="183"/>
    </location>
    <ligand>
        <name>Zn(2+)</name>
        <dbReference type="ChEBI" id="CHEBI:29105"/>
        <note>catalytic</note>
    </ligand>
</feature>
<evidence type="ECO:0000256" key="1">
    <source>
        <dbReference type="ARBA" id="ARBA00004613"/>
    </source>
</evidence>
<keyword evidence="11" id="KW-0325">Glycoprotein</keyword>
<accession>A0A0N5BH10</accession>
<comment type="subcellular location">
    <subcellularLocation>
        <location evidence="1 12">Secreted</location>
    </subcellularLocation>
</comment>
<keyword evidence="8 13" id="KW-0862">Zinc</keyword>
<feature type="disulfide bond" evidence="13">
    <location>
        <begin position="130"/>
        <end position="285"/>
    </location>
</feature>
<keyword evidence="16" id="KW-1185">Reference proteome</keyword>
<dbReference type="GO" id="GO:0005576">
    <property type="term" value="C:extracellular region"/>
    <property type="evidence" value="ECO:0007669"/>
    <property type="project" value="UniProtKB-SubCell"/>
</dbReference>
<dbReference type="GO" id="GO:0008270">
    <property type="term" value="F:zinc ion binding"/>
    <property type="evidence" value="ECO:0007669"/>
    <property type="project" value="UniProtKB-UniRule"/>
</dbReference>
<dbReference type="PANTHER" id="PTHR10127:SF780">
    <property type="entry name" value="METALLOENDOPEPTIDASE"/>
    <property type="match status" value="1"/>
</dbReference>
<evidence type="ECO:0000256" key="12">
    <source>
        <dbReference type="PIRNR" id="PIRNR036365"/>
    </source>
</evidence>
<dbReference type="PIRSF" id="PIRSF036365">
    <property type="entry name" value="Astacin_nematoda"/>
    <property type="match status" value="1"/>
</dbReference>
<evidence type="ECO:0000313" key="17">
    <source>
        <dbReference type="WBParaSite" id="SPAL_0000525800.1"/>
    </source>
</evidence>
<organism evidence="16 17">
    <name type="scientific">Strongyloides papillosus</name>
    <name type="common">Intestinal threadworm</name>
    <dbReference type="NCBI Taxonomy" id="174720"/>
    <lineage>
        <taxon>Eukaryota</taxon>
        <taxon>Metazoa</taxon>
        <taxon>Ecdysozoa</taxon>
        <taxon>Nematoda</taxon>
        <taxon>Chromadorea</taxon>
        <taxon>Rhabditida</taxon>
        <taxon>Tylenchina</taxon>
        <taxon>Panagrolaimomorpha</taxon>
        <taxon>Strongyloidoidea</taxon>
        <taxon>Strongyloididae</taxon>
        <taxon>Strongyloides</taxon>
    </lineage>
</organism>
<dbReference type="InterPro" id="IPR000742">
    <property type="entry name" value="EGF"/>
</dbReference>
<keyword evidence="5 13" id="KW-0479">Metal-binding</keyword>
<evidence type="ECO:0000256" key="14">
    <source>
        <dbReference type="RuleBase" id="RU361183"/>
    </source>
</evidence>
<dbReference type="PROSITE" id="PS01186">
    <property type="entry name" value="EGF_2"/>
    <property type="match status" value="1"/>
</dbReference>
<evidence type="ECO:0000256" key="5">
    <source>
        <dbReference type="ARBA" id="ARBA00022723"/>
    </source>
</evidence>
<evidence type="ECO:0000313" key="16">
    <source>
        <dbReference type="Proteomes" id="UP000046392"/>
    </source>
</evidence>
<dbReference type="PROSITE" id="PS00022">
    <property type="entry name" value="EGF_1"/>
    <property type="match status" value="1"/>
</dbReference>
<evidence type="ECO:0000256" key="7">
    <source>
        <dbReference type="ARBA" id="ARBA00022801"/>
    </source>
</evidence>
<name>A0A0N5BH10_STREA</name>
<dbReference type="PROSITE" id="PS51864">
    <property type="entry name" value="ASTACIN"/>
    <property type="match status" value="1"/>
</dbReference>
<keyword evidence="2 12" id="KW-0964">Secreted</keyword>
<evidence type="ECO:0000256" key="8">
    <source>
        <dbReference type="ARBA" id="ARBA00022833"/>
    </source>
</evidence>
<keyword evidence="3" id="KW-0245">EGF-like domain</keyword>
<evidence type="ECO:0000256" key="3">
    <source>
        <dbReference type="ARBA" id="ARBA00022536"/>
    </source>
</evidence>
<evidence type="ECO:0000256" key="10">
    <source>
        <dbReference type="ARBA" id="ARBA00023157"/>
    </source>
</evidence>
<dbReference type="SUPFAM" id="SSF55486">
    <property type="entry name" value="Metalloproteases ('zincins'), catalytic domain"/>
    <property type="match status" value="1"/>
</dbReference>
<dbReference type="InterPro" id="IPR006026">
    <property type="entry name" value="Peptidase_Metallo"/>
</dbReference>
<dbReference type="CDD" id="cd04280">
    <property type="entry name" value="ZnMc_astacin_like"/>
    <property type="match status" value="1"/>
</dbReference>
<dbReference type="InterPro" id="IPR035914">
    <property type="entry name" value="Sperma_CUB_dom_sf"/>
</dbReference>
<keyword evidence="7 13" id="KW-0378">Hydrolase</keyword>
<feature type="binding site" evidence="13">
    <location>
        <position position="193"/>
    </location>
    <ligand>
        <name>Zn(2+)</name>
        <dbReference type="ChEBI" id="CHEBI:29105"/>
        <note>catalytic</note>
    </ligand>
</feature>
<proteinExistence type="predicted"/>
<sequence>MLQNEETNLEATKDATEILEEIAERVLSKGTRKNNKKRKNKFRKRSKLFEGDIVLTPRQAEKVIMDVAERATNAGIDISDVVNETQIRTKRKIDNTTILQWKFPILYYVDPKVNASKIDIALRSIESETCIRFKKVDREMQDQPGLLYYDDGDCYSSIGRLYEQQFQPISISGICDTIGTIIHETMHALGSHHEQSRADRNDYLTIFMSNVEEGFENNFFKTDFSETISYGIPYDYGSDMHYRTNAFSKNGEPTMLPTDPLYKKTIGMDAGLTFLDAKILNEHHCQHKCIRPIKCYNGGYRNPNDCFSCKCIAGFEGSDCSKMPDDSMECGDAVRKVSKNKTVRLYSRGKGNCIYHIKSETNSTLKITLTEIVYFPGFKSTCVLENSLEIKYYNDKSLTGALFCLSEKNRTIVSQGDHVIVHHRSTQGTNFMLMQFENVKN</sequence>
<evidence type="ECO:0000256" key="11">
    <source>
        <dbReference type="ARBA" id="ARBA00023180"/>
    </source>
</evidence>
<feature type="binding site" evidence="13">
    <location>
        <position position="187"/>
    </location>
    <ligand>
        <name>Zn(2+)</name>
        <dbReference type="ChEBI" id="CHEBI:29105"/>
        <note>catalytic</note>
    </ligand>
</feature>
<dbReference type="GO" id="GO:0006508">
    <property type="term" value="P:proteolysis"/>
    <property type="evidence" value="ECO:0007669"/>
    <property type="project" value="UniProtKB-KW"/>
</dbReference>
<evidence type="ECO:0000259" key="15">
    <source>
        <dbReference type="PROSITE" id="PS51864"/>
    </source>
</evidence>
<evidence type="ECO:0000256" key="13">
    <source>
        <dbReference type="PROSITE-ProRule" id="PRU01211"/>
    </source>
</evidence>
<protein>
    <recommendedName>
        <fullName evidence="12">Zinc metalloproteinase</fullName>
    </recommendedName>
</protein>